<evidence type="ECO:0000313" key="1">
    <source>
        <dbReference type="EMBL" id="QQG65008.1"/>
    </source>
</evidence>
<reference evidence="1 2" key="1">
    <citation type="submission" date="2020-05" db="EMBL/GenBank/DDBJ databases">
        <title>Complete genome of Desulfobulbus oligotrophicus.</title>
        <authorList>
            <person name="Podar M."/>
        </authorList>
    </citation>
    <scope>NUCLEOTIDE SEQUENCE [LARGE SCALE GENOMIC DNA]</scope>
    <source>
        <strain evidence="1 2">Prop6</strain>
    </source>
</reference>
<sequence>MDAKKNTLAAEDAWNLLRTARQVLVARGKNFQVFAPQTDSKEDLLAKALGRTGNLRAPTIRINDEIWVGFSESLYARLPG</sequence>
<name>A0A7T5VBT6_9BACT</name>
<dbReference type="AlphaFoldDB" id="A0A7T5VBT6"/>
<dbReference type="KEGG" id="dog:HP555_03560"/>
<organism evidence="1 2">
    <name type="scientific">Desulfobulbus oligotrophicus</name>
    <dbReference type="NCBI Taxonomy" id="1909699"/>
    <lineage>
        <taxon>Bacteria</taxon>
        <taxon>Pseudomonadati</taxon>
        <taxon>Thermodesulfobacteriota</taxon>
        <taxon>Desulfobulbia</taxon>
        <taxon>Desulfobulbales</taxon>
        <taxon>Desulfobulbaceae</taxon>
        <taxon>Desulfobulbus</taxon>
    </lineage>
</organism>
<evidence type="ECO:0008006" key="3">
    <source>
        <dbReference type="Google" id="ProtNLM"/>
    </source>
</evidence>
<dbReference type="Gene3D" id="3.40.30.10">
    <property type="entry name" value="Glutaredoxin"/>
    <property type="match status" value="1"/>
</dbReference>
<protein>
    <recommendedName>
        <fullName evidence="3">Glutaredoxin</fullName>
    </recommendedName>
</protein>
<gene>
    <name evidence="1" type="ORF">HP555_03560</name>
</gene>
<dbReference type="EMBL" id="CP054140">
    <property type="protein sequence ID" value="QQG65008.1"/>
    <property type="molecule type" value="Genomic_DNA"/>
</dbReference>
<keyword evidence="2" id="KW-1185">Reference proteome</keyword>
<dbReference type="Proteomes" id="UP000596092">
    <property type="component" value="Chromosome"/>
</dbReference>
<accession>A0A7T5VBT6</accession>
<evidence type="ECO:0000313" key="2">
    <source>
        <dbReference type="Proteomes" id="UP000596092"/>
    </source>
</evidence>
<proteinExistence type="predicted"/>